<evidence type="ECO:0000313" key="11">
    <source>
        <dbReference type="Proteomes" id="UP000004310"/>
    </source>
</evidence>
<feature type="transmembrane region" description="Helical" evidence="9">
    <location>
        <begin position="223"/>
        <end position="243"/>
    </location>
</feature>
<reference evidence="10 11" key="1">
    <citation type="journal article" date="2010" name="J. Bacteriol.">
        <title>Genome sequence of Fulvimarina pelagi HTCC2506T, a Mn(II)-oxidizing alphaproteobacterium possessing an aerobic anoxygenic photosynthetic gene cluster and Xanthorhodopsin.</title>
        <authorList>
            <person name="Kang I."/>
            <person name="Oh H.M."/>
            <person name="Lim S.I."/>
            <person name="Ferriera S."/>
            <person name="Giovannoni S.J."/>
            <person name="Cho J.C."/>
        </authorList>
    </citation>
    <scope>NUCLEOTIDE SEQUENCE [LARGE SCALE GENOMIC DNA]</scope>
    <source>
        <strain evidence="10 11">HTCC2506</strain>
    </source>
</reference>
<keyword evidence="6 9" id="KW-1133">Transmembrane helix</keyword>
<dbReference type="PANTHER" id="PTHR11795:SF447">
    <property type="entry name" value="ABC TRANSPORTER PERMEASE PROTEIN"/>
    <property type="match status" value="1"/>
</dbReference>
<dbReference type="GO" id="GO:0006865">
    <property type="term" value="P:amino acid transport"/>
    <property type="evidence" value="ECO:0007669"/>
    <property type="project" value="UniProtKB-KW"/>
</dbReference>
<feature type="transmembrane region" description="Helical" evidence="9">
    <location>
        <begin position="93"/>
        <end position="116"/>
    </location>
</feature>
<evidence type="ECO:0000256" key="5">
    <source>
        <dbReference type="ARBA" id="ARBA00022970"/>
    </source>
</evidence>
<accession>Q0FY70</accession>
<dbReference type="PANTHER" id="PTHR11795">
    <property type="entry name" value="BRANCHED-CHAIN AMINO ACID TRANSPORT SYSTEM PERMEASE PROTEIN LIVH"/>
    <property type="match status" value="1"/>
</dbReference>
<dbReference type="Pfam" id="PF02653">
    <property type="entry name" value="BPD_transp_2"/>
    <property type="match status" value="1"/>
</dbReference>
<dbReference type="InterPro" id="IPR001851">
    <property type="entry name" value="ABC_transp_permease"/>
</dbReference>
<feature type="transmembrane region" description="Helical" evidence="9">
    <location>
        <begin position="283"/>
        <end position="306"/>
    </location>
</feature>
<dbReference type="HOGENOM" id="CLU_039929_2_2_5"/>
<keyword evidence="2" id="KW-0813">Transport</keyword>
<dbReference type="STRING" id="217511.GCA_001463845_01774"/>
<proteinExistence type="inferred from homology"/>
<sequence length="314" mass="32758">MKFRPFGLRLCCPNGPASRARRIAGAGAPSTTIGTDMTALFLDIVTTSAILFIVAAGLMIILGVMKLINFAHGAFLTVGGYSAYIVTDYGFSPWLTVPFAAFVGFVLGIAVERLVVRPLYSRPLDAILATWGLGIVITQIIVFAFGRGVQFAESPMSGTLEIFAVGYSAWRLTLVLVAVLLGVGLTALLYLTRFGLNARAVIMNEDLARGLGIDSVKVRVSTFGLGAALACGAGALITPLLSIDPNMGLPWLVNSFMLVLVSGVAIPGLALASLLLGGAQVVVSTFVSPILGGVTIVVFAAILLRIRPKGLFGG</sequence>
<protein>
    <submittedName>
        <fullName evidence="10">ABC transporter permease protein</fullName>
    </submittedName>
</protein>
<keyword evidence="4 9" id="KW-0812">Transmembrane</keyword>
<evidence type="ECO:0000256" key="2">
    <source>
        <dbReference type="ARBA" id="ARBA00022448"/>
    </source>
</evidence>
<evidence type="ECO:0000256" key="7">
    <source>
        <dbReference type="ARBA" id="ARBA00023136"/>
    </source>
</evidence>
<dbReference type="AlphaFoldDB" id="Q0FY70"/>
<gene>
    <name evidence="10" type="ORF">FP2506_17389</name>
</gene>
<feature type="transmembrane region" description="Helical" evidence="9">
    <location>
        <begin position="128"/>
        <end position="149"/>
    </location>
</feature>
<dbReference type="GO" id="GO:0022857">
    <property type="term" value="F:transmembrane transporter activity"/>
    <property type="evidence" value="ECO:0007669"/>
    <property type="project" value="InterPro"/>
</dbReference>
<feature type="transmembrane region" description="Helical" evidence="9">
    <location>
        <begin position="39"/>
        <end position="60"/>
    </location>
</feature>
<dbReference type="EMBL" id="AATP01000011">
    <property type="protein sequence ID" value="EAU39872.1"/>
    <property type="molecule type" value="Genomic_DNA"/>
</dbReference>
<evidence type="ECO:0000313" key="10">
    <source>
        <dbReference type="EMBL" id="EAU39872.1"/>
    </source>
</evidence>
<keyword evidence="3" id="KW-1003">Cell membrane</keyword>
<name>Q0FY70_9HYPH</name>
<dbReference type="CDD" id="cd06582">
    <property type="entry name" value="TM_PBP1_LivH_like"/>
    <property type="match status" value="1"/>
</dbReference>
<dbReference type="GO" id="GO:0005886">
    <property type="term" value="C:plasma membrane"/>
    <property type="evidence" value="ECO:0007669"/>
    <property type="project" value="UniProtKB-SubCell"/>
</dbReference>
<keyword evidence="5" id="KW-0029">Amino-acid transport</keyword>
<keyword evidence="7 9" id="KW-0472">Membrane</keyword>
<comment type="subcellular location">
    <subcellularLocation>
        <location evidence="1">Cell membrane</location>
        <topology evidence="1">Multi-pass membrane protein</topology>
    </subcellularLocation>
</comment>
<dbReference type="eggNOG" id="COG0559">
    <property type="taxonomic scope" value="Bacteria"/>
</dbReference>
<dbReference type="InterPro" id="IPR052157">
    <property type="entry name" value="BCAA_transport_permease"/>
</dbReference>
<comment type="similarity">
    <text evidence="8">Belongs to the binding-protein-dependent transport system permease family. LivHM subfamily.</text>
</comment>
<feature type="transmembrane region" description="Helical" evidence="9">
    <location>
        <begin position="67"/>
        <end position="87"/>
    </location>
</feature>
<evidence type="ECO:0000256" key="9">
    <source>
        <dbReference type="SAM" id="Phobius"/>
    </source>
</evidence>
<evidence type="ECO:0000256" key="1">
    <source>
        <dbReference type="ARBA" id="ARBA00004651"/>
    </source>
</evidence>
<evidence type="ECO:0000256" key="4">
    <source>
        <dbReference type="ARBA" id="ARBA00022692"/>
    </source>
</evidence>
<comment type="caution">
    <text evidence="10">The sequence shown here is derived from an EMBL/GenBank/DDBJ whole genome shotgun (WGS) entry which is preliminary data.</text>
</comment>
<organism evidence="10 11">
    <name type="scientific">Fulvimarina pelagi HTCC2506</name>
    <dbReference type="NCBI Taxonomy" id="314231"/>
    <lineage>
        <taxon>Bacteria</taxon>
        <taxon>Pseudomonadati</taxon>
        <taxon>Pseudomonadota</taxon>
        <taxon>Alphaproteobacteria</taxon>
        <taxon>Hyphomicrobiales</taxon>
        <taxon>Aurantimonadaceae</taxon>
        <taxon>Fulvimarina</taxon>
    </lineage>
</organism>
<feature type="transmembrane region" description="Helical" evidence="9">
    <location>
        <begin position="255"/>
        <end position="276"/>
    </location>
</feature>
<evidence type="ECO:0000256" key="8">
    <source>
        <dbReference type="ARBA" id="ARBA00037998"/>
    </source>
</evidence>
<feature type="transmembrane region" description="Helical" evidence="9">
    <location>
        <begin position="169"/>
        <end position="191"/>
    </location>
</feature>
<keyword evidence="11" id="KW-1185">Reference proteome</keyword>
<dbReference type="Proteomes" id="UP000004310">
    <property type="component" value="Unassembled WGS sequence"/>
</dbReference>
<evidence type="ECO:0000256" key="6">
    <source>
        <dbReference type="ARBA" id="ARBA00022989"/>
    </source>
</evidence>
<evidence type="ECO:0000256" key="3">
    <source>
        <dbReference type="ARBA" id="ARBA00022475"/>
    </source>
</evidence>